<accession>A0A090QK15</accession>
<sequence length="86" mass="9514">MALVIFVFGIGLLFSIVGLLTLKSWGWTLTNILYAVSIPLGALSVFPIYPDSEFSTGNVVMQLISIGLAAFILVYIRKPHVRPLYR</sequence>
<reference evidence="2 3" key="1">
    <citation type="journal article" date="2014" name="Genome Announc.">
        <title>Draft Genome Sequences of Two Vibrionaceae Species, Vibrio ponticus C121 and Photobacterium aphoticum C119, Isolated as Coral Reef Microbiota.</title>
        <authorList>
            <person name="Al-saari N."/>
            <person name="Meirelles P.M."/>
            <person name="Mino S."/>
            <person name="Suda W."/>
            <person name="Oshima K."/>
            <person name="Hattori M."/>
            <person name="Ohkuma M."/>
            <person name="Thompson F.L."/>
            <person name="Gomez-Gil B."/>
            <person name="Sawabe T."/>
            <person name="Sawabe T."/>
        </authorList>
    </citation>
    <scope>NUCLEOTIDE SEQUENCE [LARGE SCALE GENOMIC DNA]</scope>
    <source>
        <strain evidence="2 3">JCM 19237</strain>
    </source>
</reference>
<proteinExistence type="predicted"/>
<keyword evidence="1" id="KW-0472">Membrane</keyword>
<keyword evidence="1" id="KW-1133">Transmembrane helix</keyword>
<evidence type="ECO:0000256" key="1">
    <source>
        <dbReference type="SAM" id="Phobius"/>
    </source>
</evidence>
<evidence type="ECO:0000313" key="3">
    <source>
        <dbReference type="Proteomes" id="UP000029227"/>
    </source>
</evidence>
<feature type="transmembrane region" description="Helical" evidence="1">
    <location>
        <begin position="55"/>
        <end position="76"/>
    </location>
</feature>
<dbReference type="Proteomes" id="UP000029227">
    <property type="component" value="Unassembled WGS sequence"/>
</dbReference>
<feature type="transmembrane region" description="Helical" evidence="1">
    <location>
        <begin position="32"/>
        <end position="49"/>
    </location>
</feature>
<name>A0A090QK15_9GAMM</name>
<organism evidence="2 3">
    <name type="scientific">Photobacterium aphoticum</name>
    <dbReference type="NCBI Taxonomy" id="754436"/>
    <lineage>
        <taxon>Bacteria</taxon>
        <taxon>Pseudomonadati</taxon>
        <taxon>Pseudomonadota</taxon>
        <taxon>Gammaproteobacteria</taxon>
        <taxon>Vibrionales</taxon>
        <taxon>Vibrionaceae</taxon>
        <taxon>Photobacterium</taxon>
    </lineage>
</organism>
<dbReference type="EMBL" id="BBMN01000002">
    <property type="protein sequence ID" value="GAL03470.1"/>
    <property type="molecule type" value="Genomic_DNA"/>
</dbReference>
<feature type="transmembrane region" description="Helical" evidence="1">
    <location>
        <begin position="6"/>
        <end position="25"/>
    </location>
</feature>
<evidence type="ECO:0000313" key="2">
    <source>
        <dbReference type="EMBL" id="GAL03470.1"/>
    </source>
</evidence>
<gene>
    <name evidence="2" type="ORF">JCM19237_6364</name>
</gene>
<dbReference type="AlphaFoldDB" id="A0A090QK15"/>
<keyword evidence="1" id="KW-0812">Transmembrane</keyword>
<dbReference type="STRING" id="754436.JCM19237_6364"/>
<protein>
    <submittedName>
        <fullName evidence="2">Uncharacterized protein</fullName>
    </submittedName>
</protein>
<comment type="caution">
    <text evidence="2">The sequence shown here is derived from an EMBL/GenBank/DDBJ whole genome shotgun (WGS) entry which is preliminary data.</text>
</comment>